<dbReference type="InterPro" id="IPR000033">
    <property type="entry name" value="LDLR_classB_rpt"/>
</dbReference>
<keyword evidence="2" id="KW-1185">Reference proteome</keyword>
<dbReference type="Proteomes" id="UP000637423">
    <property type="component" value="Unassembled WGS sequence"/>
</dbReference>
<reference evidence="1" key="1">
    <citation type="journal article" date="2014" name="Int. J. Syst. Evol. Microbiol.">
        <title>Complete genome sequence of Corynebacterium casei LMG S-19264T (=DSM 44701T), isolated from a smear-ripened cheese.</title>
        <authorList>
            <consortium name="US DOE Joint Genome Institute (JGI-PGF)"/>
            <person name="Walter F."/>
            <person name="Albersmeier A."/>
            <person name="Kalinowski J."/>
            <person name="Ruckert C."/>
        </authorList>
    </citation>
    <scope>NUCLEOTIDE SEQUENCE</scope>
    <source>
        <strain evidence="1">CGMCC 1.10998</strain>
    </source>
</reference>
<dbReference type="RefSeq" id="WP_188567513.1">
    <property type="nucleotide sequence ID" value="NZ_BMED01000003.1"/>
</dbReference>
<dbReference type="EMBL" id="BMED01000003">
    <property type="protein sequence ID" value="GGC86023.1"/>
    <property type="molecule type" value="Genomic_DNA"/>
</dbReference>
<proteinExistence type="predicted"/>
<sequence>MKKAIGANNPVKDDLLYVLDLSGGRIFTVRPDGTEKRILVTGCTNPDGIALDLEAGRMYWTEMGVPYLNDGTIESADLNGQQRKTIAPKGITYTPKQLCLDQKNRKLYWSDREGMRVMRADLDGSNVEILVETGHGDEDRKDQTRWCVGIAVDSASGHFYWSQKGSDNSGLGRIFRAGTNMPAGESAQARSDIELLYKELPEPIDLELDLVRRQIYWTDRGDAPYGNTVNRGAMDPVPGTDCKPNILVSHLMEGIGIALDFDNGRMFVTDLGGSVYVASLNGADVKPLLFAQGNLTGIAYAGSAVTGD</sequence>
<evidence type="ECO:0000313" key="1">
    <source>
        <dbReference type="EMBL" id="GGC86023.1"/>
    </source>
</evidence>
<evidence type="ECO:0008006" key="3">
    <source>
        <dbReference type="Google" id="ProtNLM"/>
    </source>
</evidence>
<dbReference type="AlphaFoldDB" id="A0A916UUR4"/>
<dbReference type="SMART" id="SM00135">
    <property type="entry name" value="LY"/>
    <property type="match status" value="5"/>
</dbReference>
<gene>
    <name evidence="1" type="ORF">GCM10011396_36700</name>
</gene>
<comment type="caution">
    <text evidence="1">The sequence shown here is derived from an EMBL/GenBank/DDBJ whole genome shotgun (WGS) entry which is preliminary data.</text>
</comment>
<name>A0A916UUR4_9BURK</name>
<reference evidence="1" key="2">
    <citation type="submission" date="2020-09" db="EMBL/GenBank/DDBJ databases">
        <authorList>
            <person name="Sun Q."/>
            <person name="Zhou Y."/>
        </authorList>
    </citation>
    <scope>NUCLEOTIDE SEQUENCE</scope>
    <source>
        <strain evidence="1">CGMCC 1.10998</strain>
    </source>
</reference>
<dbReference type="InterPro" id="IPR050778">
    <property type="entry name" value="Cueball_EGF_LRP_Nidogen"/>
</dbReference>
<dbReference type="PANTHER" id="PTHR46513">
    <property type="entry name" value="VITELLOGENIN RECEPTOR-LIKE PROTEIN-RELATED-RELATED"/>
    <property type="match status" value="1"/>
</dbReference>
<dbReference type="Gene3D" id="2.120.10.30">
    <property type="entry name" value="TolB, C-terminal domain"/>
    <property type="match status" value="2"/>
</dbReference>
<dbReference type="SUPFAM" id="SSF63825">
    <property type="entry name" value="YWTD domain"/>
    <property type="match status" value="2"/>
</dbReference>
<organism evidence="1 2">
    <name type="scientific">Undibacterium terreum</name>
    <dbReference type="NCBI Taxonomy" id="1224302"/>
    <lineage>
        <taxon>Bacteria</taxon>
        <taxon>Pseudomonadati</taxon>
        <taxon>Pseudomonadota</taxon>
        <taxon>Betaproteobacteria</taxon>
        <taxon>Burkholderiales</taxon>
        <taxon>Oxalobacteraceae</taxon>
        <taxon>Undibacterium</taxon>
    </lineage>
</organism>
<evidence type="ECO:0000313" key="2">
    <source>
        <dbReference type="Proteomes" id="UP000637423"/>
    </source>
</evidence>
<dbReference type="InterPro" id="IPR011042">
    <property type="entry name" value="6-blade_b-propeller_TolB-like"/>
</dbReference>
<accession>A0A916UUR4</accession>
<protein>
    <recommendedName>
        <fullName evidence="3">3-hydroxyacyl-CoA dehydrogenase</fullName>
    </recommendedName>
</protein>